<keyword evidence="8 15" id="KW-0418">Kinase</keyword>
<dbReference type="InterPro" id="IPR005467">
    <property type="entry name" value="His_kinase_dom"/>
</dbReference>
<feature type="transmembrane region" description="Helical" evidence="12">
    <location>
        <begin position="32"/>
        <end position="55"/>
    </location>
</feature>
<dbReference type="InterPro" id="IPR004358">
    <property type="entry name" value="Sig_transdc_His_kin-like_C"/>
</dbReference>
<protein>
    <recommendedName>
        <fullName evidence="3">histidine kinase</fullName>
        <ecNumber evidence="3">2.7.13.3</ecNumber>
    </recommendedName>
</protein>
<dbReference type="SUPFAM" id="SSF55874">
    <property type="entry name" value="ATPase domain of HSP90 chaperone/DNA topoisomerase II/histidine kinase"/>
    <property type="match status" value="1"/>
</dbReference>
<keyword evidence="5" id="KW-0597">Phosphoprotein</keyword>
<evidence type="ECO:0000256" key="5">
    <source>
        <dbReference type="ARBA" id="ARBA00022553"/>
    </source>
</evidence>
<dbReference type="InterPro" id="IPR050351">
    <property type="entry name" value="BphY/WalK/GraS-like"/>
</dbReference>
<comment type="catalytic activity">
    <reaction evidence="1">
        <text>ATP + protein L-histidine = ADP + protein N-phospho-L-histidine.</text>
        <dbReference type="EC" id="2.7.13.3"/>
    </reaction>
</comment>
<keyword evidence="10" id="KW-0902">Two-component regulatory system</keyword>
<dbReference type="SUPFAM" id="SSF47384">
    <property type="entry name" value="Homodimeric domain of signal transducing histidine kinase"/>
    <property type="match status" value="1"/>
</dbReference>
<keyword evidence="12" id="KW-0812">Transmembrane</keyword>
<comment type="subcellular location">
    <subcellularLocation>
        <location evidence="2">Cell membrane</location>
        <topology evidence="2">Multi-pass membrane protein</topology>
    </subcellularLocation>
</comment>
<evidence type="ECO:0000256" key="8">
    <source>
        <dbReference type="ARBA" id="ARBA00022777"/>
    </source>
</evidence>
<dbReference type="CDD" id="cd00082">
    <property type="entry name" value="HisKA"/>
    <property type="match status" value="1"/>
</dbReference>
<dbReference type="SUPFAM" id="SSF158472">
    <property type="entry name" value="HAMP domain-like"/>
    <property type="match status" value="1"/>
</dbReference>
<keyword evidence="6" id="KW-0808">Transferase</keyword>
<dbReference type="CDD" id="cd06225">
    <property type="entry name" value="HAMP"/>
    <property type="match status" value="1"/>
</dbReference>
<dbReference type="InterPro" id="IPR003594">
    <property type="entry name" value="HATPase_dom"/>
</dbReference>
<keyword evidence="7" id="KW-0547">Nucleotide-binding</keyword>
<proteinExistence type="predicted"/>
<keyword evidence="9" id="KW-0067">ATP-binding</keyword>
<feature type="domain" description="HAMP" evidence="14">
    <location>
        <begin position="53"/>
        <end position="105"/>
    </location>
</feature>
<accession>A0ABY3SF49</accession>
<feature type="domain" description="Histidine kinase" evidence="13">
    <location>
        <begin position="134"/>
        <end position="351"/>
    </location>
</feature>
<name>A0ABY3SF49_9BACL</name>
<dbReference type="EMBL" id="CP090978">
    <property type="protein sequence ID" value="UJF32531.1"/>
    <property type="molecule type" value="Genomic_DNA"/>
</dbReference>
<dbReference type="PROSITE" id="PS50885">
    <property type="entry name" value="HAMP"/>
    <property type="match status" value="1"/>
</dbReference>
<evidence type="ECO:0000313" key="15">
    <source>
        <dbReference type="EMBL" id="UJF32531.1"/>
    </source>
</evidence>
<evidence type="ECO:0000256" key="6">
    <source>
        <dbReference type="ARBA" id="ARBA00022679"/>
    </source>
</evidence>
<dbReference type="SMART" id="SM00388">
    <property type="entry name" value="HisKA"/>
    <property type="match status" value="1"/>
</dbReference>
<dbReference type="InterPro" id="IPR003660">
    <property type="entry name" value="HAMP_dom"/>
</dbReference>
<keyword evidence="4" id="KW-1003">Cell membrane</keyword>
<dbReference type="InterPro" id="IPR036890">
    <property type="entry name" value="HATPase_C_sf"/>
</dbReference>
<evidence type="ECO:0000256" key="12">
    <source>
        <dbReference type="SAM" id="Phobius"/>
    </source>
</evidence>
<dbReference type="InterPro" id="IPR036097">
    <property type="entry name" value="HisK_dim/P_sf"/>
</dbReference>
<evidence type="ECO:0000256" key="1">
    <source>
        <dbReference type="ARBA" id="ARBA00000085"/>
    </source>
</evidence>
<dbReference type="PROSITE" id="PS50109">
    <property type="entry name" value="HIS_KIN"/>
    <property type="match status" value="1"/>
</dbReference>
<keyword evidence="12" id="KW-1133">Transmembrane helix</keyword>
<evidence type="ECO:0000256" key="10">
    <source>
        <dbReference type="ARBA" id="ARBA00023012"/>
    </source>
</evidence>
<dbReference type="Pfam" id="PF02518">
    <property type="entry name" value="HATPase_c"/>
    <property type="match status" value="1"/>
</dbReference>
<keyword evidence="11 12" id="KW-0472">Membrane</keyword>
<gene>
    <name evidence="15" type="ORF">L0M14_23190</name>
</gene>
<evidence type="ECO:0000256" key="11">
    <source>
        <dbReference type="ARBA" id="ARBA00023136"/>
    </source>
</evidence>
<evidence type="ECO:0000256" key="3">
    <source>
        <dbReference type="ARBA" id="ARBA00012438"/>
    </source>
</evidence>
<dbReference type="InterPro" id="IPR003661">
    <property type="entry name" value="HisK_dim/P_dom"/>
</dbReference>
<dbReference type="Gene3D" id="1.10.287.130">
    <property type="match status" value="1"/>
</dbReference>
<dbReference type="SMART" id="SM00387">
    <property type="entry name" value="HATPase_c"/>
    <property type="match status" value="1"/>
</dbReference>
<evidence type="ECO:0000259" key="14">
    <source>
        <dbReference type="PROSITE" id="PS50885"/>
    </source>
</evidence>
<dbReference type="RefSeq" id="WP_235118880.1">
    <property type="nucleotide sequence ID" value="NZ_CP090978.1"/>
</dbReference>
<dbReference type="Gene3D" id="3.30.565.10">
    <property type="entry name" value="Histidine kinase-like ATPase, C-terminal domain"/>
    <property type="match status" value="1"/>
</dbReference>
<reference evidence="15 16" key="1">
    <citation type="journal article" date="2024" name="Int. J. Syst. Evol. Microbiol.">
        <title>Paenibacillus hexagrammi sp. nov., a novel bacterium isolated from the gut content of Hexagrammos agrammus.</title>
        <authorList>
            <person name="Jung H.K."/>
            <person name="Kim D.G."/>
            <person name="Zin H."/>
            <person name="Park J."/>
            <person name="Jung H."/>
            <person name="Kim Y.O."/>
            <person name="Kong H.J."/>
            <person name="Kim J.W."/>
            <person name="Kim Y.S."/>
        </authorList>
    </citation>
    <scope>NUCLEOTIDE SEQUENCE [LARGE SCALE GENOMIC DNA]</scope>
    <source>
        <strain evidence="15 16">YPD9-1</strain>
    </source>
</reference>
<dbReference type="Proteomes" id="UP001649230">
    <property type="component" value="Chromosome"/>
</dbReference>
<dbReference type="GO" id="GO:0016301">
    <property type="term" value="F:kinase activity"/>
    <property type="evidence" value="ECO:0007669"/>
    <property type="project" value="UniProtKB-KW"/>
</dbReference>
<dbReference type="EC" id="2.7.13.3" evidence="3"/>
<keyword evidence="16" id="KW-1185">Reference proteome</keyword>
<dbReference type="Pfam" id="PF00512">
    <property type="entry name" value="HisKA"/>
    <property type="match status" value="1"/>
</dbReference>
<dbReference type="Gene3D" id="6.10.340.10">
    <property type="match status" value="1"/>
</dbReference>
<evidence type="ECO:0000256" key="9">
    <source>
        <dbReference type="ARBA" id="ARBA00022840"/>
    </source>
</evidence>
<dbReference type="PANTHER" id="PTHR45453:SF1">
    <property type="entry name" value="PHOSPHATE REGULON SENSOR PROTEIN PHOR"/>
    <property type="match status" value="1"/>
</dbReference>
<dbReference type="PANTHER" id="PTHR45453">
    <property type="entry name" value="PHOSPHATE REGULON SENSOR PROTEIN PHOR"/>
    <property type="match status" value="1"/>
</dbReference>
<organism evidence="15 16">
    <name type="scientific">Paenibacillus hexagrammi</name>
    <dbReference type="NCBI Taxonomy" id="2908839"/>
    <lineage>
        <taxon>Bacteria</taxon>
        <taxon>Bacillati</taxon>
        <taxon>Bacillota</taxon>
        <taxon>Bacilli</taxon>
        <taxon>Bacillales</taxon>
        <taxon>Paenibacillaceae</taxon>
        <taxon>Paenibacillus</taxon>
    </lineage>
</organism>
<dbReference type="PRINTS" id="PR00344">
    <property type="entry name" value="BCTRLSENSOR"/>
</dbReference>
<sequence length="358" mass="41344">MESTLHALTLGPLPRPLYMPAIQQSVTIMNEFYLIALVLFIVVGWVIATRFASYFSKPIVTLQQMTHRIIQFDFSERWKGTRKDELGNLGDNMNRLMVIIGEFIEELRGKNELLEDELERKNSMERMRKQFVSNVSHELKTPIALIQGYAEGLRQNVHEDTESRNEYCDVIIDEAKKMNELVRELLLLSQLESGHTVLQQEVFDIHDSIQTSVSRFQSLYAKRRIHFELEFEESPCLVFGDRSKINQVLNNYVSNAVFFLNDKNKIRIRTGIAGNTLRVSVHNTGPHIPEEELEPIWTSFYKVDKARTRGEGGTGLGLSIVKQIMNLHQMHFGAANVEDGVEFWFELPLYDEKRPANL</sequence>
<evidence type="ECO:0000256" key="2">
    <source>
        <dbReference type="ARBA" id="ARBA00004651"/>
    </source>
</evidence>
<evidence type="ECO:0000313" key="16">
    <source>
        <dbReference type="Proteomes" id="UP001649230"/>
    </source>
</evidence>
<evidence type="ECO:0000256" key="7">
    <source>
        <dbReference type="ARBA" id="ARBA00022741"/>
    </source>
</evidence>
<evidence type="ECO:0000259" key="13">
    <source>
        <dbReference type="PROSITE" id="PS50109"/>
    </source>
</evidence>
<evidence type="ECO:0000256" key="4">
    <source>
        <dbReference type="ARBA" id="ARBA00022475"/>
    </source>
</evidence>